<evidence type="ECO:0000313" key="3">
    <source>
        <dbReference type="EMBL" id="MBB5685634.1"/>
    </source>
</evidence>
<accession>A0A7W9AHB1</accession>
<evidence type="ECO:0000259" key="2">
    <source>
        <dbReference type="Pfam" id="PF03551"/>
    </source>
</evidence>
<evidence type="ECO:0000313" key="4">
    <source>
        <dbReference type="Proteomes" id="UP000549617"/>
    </source>
</evidence>
<dbReference type="InterPro" id="IPR036388">
    <property type="entry name" value="WH-like_DNA-bd_sf"/>
</dbReference>
<dbReference type="EMBL" id="JACIJC010000002">
    <property type="protein sequence ID" value="MBB5685634.1"/>
    <property type="molecule type" value="Genomic_DNA"/>
</dbReference>
<dbReference type="PANTHER" id="PTHR43252">
    <property type="entry name" value="TRANSCRIPTIONAL REGULATOR YQJI"/>
    <property type="match status" value="1"/>
</dbReference>
<dbReference type="Pfam" id="PF03551">
    <property type="entry name" value="PadR"/>
    <property type="match status" value="1"/>
</dbReference>
<sequence>MFHRHKMRGFGPRGGGRFGREGIEGGWGRGHGGGGRTRGRRVFDAGELKLVLLKLIADQPRHGYDLIRAIEERTGGAYAPSPGVIYPTLTLLEDMSLIEEAKSEGAKRLFAITAAGTGHLADHAEDVDALFARLAALGEDAARTDSKSIRRALGNFRQALHDRLSEEDATDEVKSQIVVIIDEAAQKIERLK</sequence>
<name>A0A7W9AHB1_9SPHN</name>
<comment type="caution">
    <text evidence="3">The sequence shown here is derived from an EMBL/GenBank/DDBJ whole genome shotgun (WGS) entry which is preliminary data.</text>
</comment>
<feature type="domain" description="Transcription regulator PadR N-terminal" evidence="2">
    <location>
        <begin position="52"/>
        <end position="121"/>
    </location>
</feature>
<dbReference type="SUPFAM" id="SSF46785">
    <property type="entry name" value="Winged helix' DNA-binding domain"/>
    <property type="match status" value="1"/>
</dbReference>
<dbReference type="AlphaFoldDB" id="A0A7W9AHB1"/>
<protein>
    <submittedName>
        <fullName evidence="3">DNA-binding PadR family transcriptional regulator</fullName>
    </submittedName>
</protein>
<keyword evidence="4" id="KW-1185">Reference proteome</keyword>
<dbReference type="PANTHER" id="PTHR43252:SF7">
    <property type="entry name" value="TRANSCRIPTIONAL REGULATOR YQJI"/>
    <property type="match status" value="1"/>
</dbReference>
<feature type="region of interest" description="Disordered" evidence="1">
    <location>
        <begin position="1"/>
        <end position="38"/>
    </location>
</feature>
<evidence type="ECO:0000256" key="1">
    <source>
        <dbReference type="SAM" id="MobiDB-lite"/>
    </source>
</evidence>
<dbReference type="RefSeq" id="WP_184017109.1">
    <property type="nucleotide sequence ID" value="NZ_JACIJC010000002.1"/>
</dbReference>
<organism evidence="3 4">
    <name type="scientific">Sphingobium boeckii</name>
    <dbReference type="NCBI Taxonomy" id="1082345"/>
    <lineage>
        <taxon>Bacteria</taxon>
        <taxon>Pseudomonadati</taxon>
        <taxon>Pseudomonadota</taxon>
        <taxon>Alphaproteobacteria</taxon>
        <taxon>Sphingomonadales</taxon>
        <taxon>Sphingomonadaceae</taxon>
        <taxon>Sphingobium</taxon>
    </lineage>
</organism>
<proteinExistence type="predicted"/>
<dbReference type="GO" id="GO:0003677">
    <property type="term" value="F:DNA binding"/>
    <property type="evidence" value="ECO:0007669"/>
    <property type="project" value="UniProtKB-KW"/>
</dbReference>
<dbReference type="Gene3D" id="1.10.10.10">
    <property type="entry name" value="Winged helix-like DNA-binding domain superfamily/Winged helix DNA-binding domain"/>
    <property type="match status" value="1"/>
</dbReference>
<gene>
    <name evidence="3" type="ORF">FHS49_001642</name>
</gene>
<keyword evidence="3" id="KW-0238">DNA-binding</keyword>
<feature type="compositionally biased region" description="Gly residues" evidence="1">
    <location>
        <begin position="24"/>
        <end position="36"/>
    </location>
</feature>
<reference evidence="3 4" key="1">
    <citation type="submission" date="2020-08" db="EMBL/GenBank/DDBJ databases">
        <title>Genomic Encyclopedia of Type Strains, Phase IV (KMG-IV): sequencing the most valuable type-strain genomes for metagenomic binning, comparative biology and taxonomic classification.</title>
        <authorList>
            <person name="Goeker M."/>
        </authorList>
    </citation>
    <scope>NUCLEOTIDE SEQUENCE [LARGE SCALE GENOMIC DNA]</scope>
    <source>
        <strain evidence="3 4">DSM 25079</strain>
    </source>
</reference>
<dbReference type="InterPro" id="IPR036390">
    <property type="entry name" value="WH_DNA-bd_sf"/>
</dbReference>
<dbReference type="Proteomes" id="UP000549617">
    <property type="component" value="Unassembled WGS sequence"/>
</dbReference>
<dbReference type="InterPro" id="IPR005149">
    <property type="entry name" value="Tscrpt_reg_PadR_N"/>
</dbReference>